<keyword evidence="2 5" id="KW-0645">Protease</keyword>
<dbReference type="PROSITE" id="PS00138">
    <property type="entry name" value="SUBTILASE_SER"/>
    <property type="match status" value="1"/>
</dbReference>
<comment type="similarity">
    <text evidence="1 5">Belongs to the peptidase S8 family.</text>
</comment>
<dbReference type="OrthoDB" id="5240330at2"/>
<dbReference type="RefSeq" id="WP_131154235.1">
    <property type="nucleotide sequence ID" value="NZ_CP036402.1"/>
</dbReference>
<evidence type="ECO:0000313" key="8">
    <source>
        <dbReference type="EMBL" id="QBI19238.1"/>
    </source>
</evidence>
<reference evidence="8 9" key="1">
    <citation type="submission" date="2019-01" db="EMBL/GenBank/DDBJ databases">
        <title>Egibacter rhizosphaerae EGI 80759T.</title>
        <authorList>
            <person name="Chen D.-D."/>
            <person name="Tian Y."/>
            <person name="Jiao J.-Y."/>
            <person name="Zhang X.-T."/>
            <person name="Zhang Y.-G."/>
            <person name="Zhang Y."/>
            <person name="Xiao M."/>
            <person name="Shu W.-S."/>
            <person name="Li W.-J."/>
        </authorList>
    </citation>
    <scope>NUCLEOTIDE SEQUENCE [LARGE SCALE GENOMIC DNA]</scope>
    <source>
        <strain evidence="8 9">EGI 80759</strain>
    </source>
</reference>
<feature type="domain" description="Peptidase S8/S53" evidence="7">
    <location>
        <begin position="93"/>
        <end position="302"/>
    </location>
</feature>
<protein>
    <recommendedName>
        <fullName evidence="7">Peptidase S8/S53 domain-containing protein</fullName>
    </recommendedName>
</protein>
<evidence type="ECO:0000313" key="9">
    <source>
        <dbReference type="Proteomes" id="UP000291469"/>
    </source>
</evidence>
<dbReference type="InterPro" id="IPR036852">
    <property type="entry name" value="Peptidase_S8/S53_dom_sf"/>
</dbReference>
<dbReference type="GO" id="GO:0006508">
    <property type="term" value="P:proteolysis"/>
    <property type="evidence" value="ECO:0007669"/>
    <property type="project" value="UniProtKB-KW"/>
</dbReference>
<dbReference type="InterPro" id="IPR050131">
    <property type="entry name" value="Peptidase_S8_subtilisin-like"/>
</dbReference>
<dbReference type="PROSITE" id="PS51892">
    <property type="entry name" value="SUBTILASE"/>
    <property type="match status" value="1"/>
</dbReference>
<evidence type="ECO:0000256" key="6">
    <source>
        <dbReference type="SAM" id="MobiDB-lite"/>
    </source>
</evidence>
<dbReference type="Pfam" id="PF04122">
    <property type="entry name" value="CW_binding_2"/>
    <property type="match status" value="3"/>
</dbReference>
<feature type="region of interest" description="Disordered" evidence="6">
    <location>
        <begin position="47"/>
        <end position="70"/>
    </location>
</feature>
<evidence type="ECO:0000256" key="5">
    <source>
        <dbReference type="PROSITE-ProRule" id="PRU01240"/>
    </source>
</evidence>
<gene>
    <name evidence="8" type="ORF">ER308_06575</name>
</gene>
<keyword evidence="9" id="KW-1185">Reference proteome</keyword>
<keyword evidence="3 5" id="KW-0378">Hydrolase</keyword>
<evidence type="ECO:0000259" key="7">
    <source>
        <dbReference type="Pfam" id="PF00082"/>
    </source>
</evidence>
<evidence type="ECO:0000256" key="4">
    <source>
        <dbReference type="ARBA" id="ARBA00022825"/>
    </source>
</evidence>
<evidence type="ECO:0000256" key="1">
    <source>
        <dbReference type="ARBA" id="ARBA00011073"/>
    </source>
</evidence>
<accession>A0A411YDH7</accession>
<dbReference type="EMBL" id="CP036402">
    <property type="protein sequence ID" value="QBI19238.1"/>
    <property type="molecule type" value="Genomic_DNA"/>
</dbReference>
<sequence>MQRVGHAGSPGATVAVAGIPAARLFSVTAIAVAAVVLVTVAPVSPAGADADDPVLSHPEEPRTSVPRALGGASEPGWWLDAVGAPEVRDDGTGAGTTVAVLDTAIDGEAAGVGPDRLHEPIEIIEDEEPSRHGTGAAALVAGRDHGACPGCEILPVTVLGADGRSRASHVAAGIDAAVEAGADVISLSLGGPLGSRRLEAAVTSARDAGVLVVAAAGNSGGTREFYPASYDGVLSIAGHDPDGGRYGWSTHGGWVSSAAPGCARLDLPRGGRFCGTSAAAPIAAGVAGLVRGAAPEGSPVEALEAITGSGDELDFVAHGTIDAPVARDAVADDEAAVDPLPDDPIDAAVELSRERFGRGEAEAALVARADVFADALAGSSLAREQPVLYATGDELPSRTRDELERVLGPGGTVQVLGGSSAVGDDVAHALREVAAEVERLAGDDRAETALAVADAAGARGEVFLARADEWADAIAVAGPAATHRTPVLLTAGDELDARVAEYLEAEGIKRATLLGGEQALDGAVADAVAEVTGREPTRIAGREREATAARVASTLVPRDGAGAIVIGGYEPSGWAVGLAAAPLAAARDLPILLTGPNGELGGVSTDELHSRGAASELHLRVAGPLAGPAGDTLRRLAGR</sequence>
<evidence type="ECO:0000256" key="2">
    <source>
        <dbReference type="ARBA" id="ARBA00022670"/>
    </source>
</evidence>
<dbReference type="PANTHER" id="PTHR43806">
    <property type="entry name" value="PEPTIDASE S8"/>
    <property type="match status" value="1"/>
</dbReference>
<keyword evidence="4 5" id="KW-0720">Serine protease</keyword>
<feature type="active site" description="Charge relay system" evidence="5">
    <location>
        <position position="102"/>
    </location>
</feature>
<dbReference type="Pfam" id="PF00082">
    <property type="entry name" value="Peptidase_S8"/>
    <property type="match status" value="1"/>
</dbReference>
<dbReference type="PRINTS" id="PR00723">
    <property type="entry name" value="SUBTILISIN"/>
</dbReference>
<dbReference type="PANTHER" id="PTHR43806:SF11">
    <property type="entry name" value="CEREVISIN-RELATED"/>
    <property type="match status" value="1"/>
</dbReference>
<evidence type="ECO:0000256" key="3">
    <source>
        <dbReference type="ARBA" id="ARBA00022801"/>
    </source>
</evidence>
<proteinExistence type="inferred from homology"/>
<dbReference type="InterPro" id="IPR000209">
    <property type="entry name" value="Peptidase_S8/S53_dom"/>
</dbReference>
<dbReference type="Proteomes" id="UP000291469">
    <property type="component" value="Chromosome"/>
</dbReference>
<dbReference type="SUPFAM" id="SSF52743">
    <property type="entry name" value="Subtilisin-like"/>
    <property type="match status" value="1"/>
</dbReference>
<dbReference type="InterPro" id="IPR015500">
    <property type="entry name" value="Peptidase_S8_subtilisin-rel"/>
</dbReference>
<dbReference type="Gene3D" id="3.40.50.200">
    <property type="entry name" value="Peptidase S8/S53 domain"/>
    <property type="match status" value="1"/>
</dbReference>
<dbReference type="GO" id="GO:0004252">
    <property type="term" value="F:serine-type endopeptidase activity"/>
    <property type="evidence" value="ECO:0007669"/>
    <property type="project" value="UniProtKB-UniRule"/>
</dbReference>
<feature type="active site" description="Charge relay system" evidence="5">
    <location>
        <position position="277"/>
    </location>
</feature>
<organism evidence="8 9">
    <name type="scientific">Egibacter rhizosphaerae</name>
    <dbReference type="NCBI Taxonomy" id="1670831"/>
    <lineage>
        <taxon>Bacteria</taxon>
        <taxon>Bacillati</taxon>
        <taxon>Actinomycetota</taxon>
        <taxon>Nitriliruptoria</taxon>
        <taxon>Egibacterales</taxon>
        <taxon>Egibacteraceae</taxon>
        <taxon>Egibacter</taxon>
    </lineage>
</organism>
<feature type="active site" description="Charge relay system" evidence="5">
    <location>
        <position position="132"/>
    </location>
</feature>
<dbReference type="KEGG" id="erz:ER308_06575"/>
<dbReference type="InterPro" id="IPR007253">
    <property type="entry name" value="Cell_wall-bd_2"/>
</dbReference>
<name>A0A411YDH7_9ACTN</name>
<dbReference type="AlphaFoldDB" id="A0A411YDH7"/>
<dbReference type="InterPro" id="IPR023828">
    <property type="entry name" value="Peptidase_S8_Ser-AS"/>
</dbReference>